<name>A0ABM1BPE0_LIMPO</name>
<dbReference type="SUPFAM" id="SSF54637">
    <property type="entry name" value="Thioesterase/thiol ester dehydrase-isomerase"/>
    <property type="match status" value="1"/>
</dbReference>
<dbReference type="CDD" id="cd00586">
    <property type="entry name" value="4HBT"/>
    <property type="match status" value="1"/>
</dbReference>
<organism evidence="3 4">
    <name type="scientific">Limulus polyphemus</name>
    <name type="common">Atlantic horseshoe crab</name>
    <dbReference type="NCBI Taxonomy" id="6850"/>
    <lineage>
        <taxon>Eukaryota</taxon>
        <taxon>Metazoa</taxon>
        <taxon>Ecdysozoa</taxon>
        <taxon>Arthropoda</taxon>
        <taxon>Chelicerata</taxon>
        <taxon>Merostomata</taxon>
        <taxon>Xiphosura</taxon>
        <taxon>Limulidae</taxon>
        <taxon>Limulus</taxon>
    </lineage>
</organism>
<dbReference type="GeneID" id="106470116"/>
<comment type="similarity">
    <text evidence="1">Belongs to the THEM6 family.</text>
</comment>
<gene>
    <name evidence="4" type="primary">LOC106470116</name>
</gene>
<evidence type="ECO:0000313" key="3">
    <source>
        <dbReference type="Proteomes" id="UP000694941"/>
    </source>
</evidence>
<keyword evidence="3" id="KW-1185">Reference proteome</keyword>
<dbReference type="Proteomes" id="UP000694941">
    <property type="component" value="Unplaced"/>
</dbReference>
<accession>A0ABM1BPE0</accession>
<sequence>MLLVASAFIFLAYVLFDVNYYIRGIVTLFIAQIMCTRRRHSSEEIVTYGICLPSDLDMFCHMNNARYLREFEFARSFSLIIMGMFKACRELKGTGVLSAVSVRYRRSISLFQVFRVRSKIVYWKDKDFYMEQHIETIHDSFVRAVCLSRLSMLNGLHVHDVLNKMSGGMNSPLPEPSEDLLLWIDSNQTSKKEPYYQEKNVRMLT</sequence>
<evidence type="ECO:0000256" key="2">
    <source>
        <dbReference type="ARBA" id="ARBA00041112"/>
    </source>
</evidence>
<evidence type="ECO:0000313" key="4">
    <source>
        <dbReference type="RefSeq" id="XP_013786096.2"/>
    </source>
</evidence>
<dbReference type="PANTHER" id="PTHR12475">
    <property type="match status" value="1"/>
</dbReference>
<dbReference type="InterPro" id="IPR029069">
    <property type="entry name" value="HotDog_dom_sf"/>
</dbReference>
<dbReference type="Gene3D" id="3.10.129.10">
    <property type="entry name" value="Hotdog Thioesterase"/>
    <property type="match status" value="1"/>
</dbReference>
<protein>
    <recommendedName>
        <fullName evidence="2">Protein THEM6</fullName>
    </recommendedName>
</protein>
<dbReference type="RefSeq" id="XP_013786096.2">
    <property type="nucleotide sequence ID" value="XM_013930642.2"/>
</dbReference>
<dbReference type="PANTHER" id="PTHR12475:SF4">
    <property type="entry name" value="PROTEIN THEM6"/>
    <property type="match status" value="1"/>
</dbReference>
<dbReference type="Pfam" id="PF13279">
    <property type="entry name" value="4HBT_2"/>
    <property type="match status" value="1"/>
</dbReference>
<proteinExistence type="inferred from homology"/>
<dbReference type="InterPro" id="IPR051490">
    <property type="entry name" value="THEM6_lcsJ_thioesterase"/>
</dbReference>
<evidence type="ECO:0000256" key="1">
    <source>
        <dbReference type="ARBA" id="ARBA00038228"/>
    </source>
</evidence>
<reference evidence="4" key="1">
    <citation type="submission" date="2025-08" db="UniProtKB">
        <authorList>
            <consortium name="RefSeq"/>
        </authorList>
    </citation>
    <scope>IDENTIFICATION</scope>
    <source>
        <tissue evidence="4">Muscle</tissue>
    </source>
</reference>